<keyword evidence="1" id="KW-0732">Signal</keyword>
<proteinExistence type="predicted"/>
<keyword evidence="3" id="KW-1185">Reference proteome</keyword>
<sequence>MGMLFILMIELLFIKFRGTSDCVIFQPWFIEASIEAIQFGHFDLKDPIQIHFIVHANLQVPTFDMLCFKTDTTEKYRQLPTARLYNIKAKPT</sequence>
<evidence type="ECO:0000313" key="3">
    <source>
        <dbReference type="Proteomes" id="UP000009183"/>
    </source>
</evidence>
<evidence type="ECO:0000313" key="2">
    <source>
        <dbReference type="EMBL" id="CCB48579.1"/>
    </source>
</evidence>
<dbReference type="HOGENOM" id="CLU_2417686_0_0_1"/>
<dbReference type="PaxDb" id="29760-VIT_05s0049g00970.t01"/>
<dbReference type="AlphaFoldDB" id="F6H8Q0"/>
<accession>F6H8Q0</accession>
<dbReference type="InParanoid" id="F6H8Q0"/>
<evidence type="ECO:0000256" key="1">
    <source>
        <dbReference type="SAM" id="SignalP"/>
    </source>
</evidence>
<name>F6H8Q0_VITVI</name>
<dbReference type="EMBL" id="FN595496">
    <property type="protein sequence ID" value="CCB48579.1"/>
    <property type="molecule type" value="Genomic_DNA"/>
</dbReference>
<reference evidence="3" key="1">
    <citation type="journal article" date="2007" name="Nature">
        <title>The grapevine genome sequence suggests ancestral hexaploidization in major angiosperm phyla.</title>
        <authorList>
            <consortium name="The French-Italian Public Consortium for Grapevine Genome Characterization."/>
            <person name="Jaillon O."/>
            <person name="Aury J.-M."/>
            <person name="Noel B."/>
            <person name="Policriti A."/>
            <person name="Clepet C."/>
            <person name="Casagrande A."/>
            <person name="Choisne N."/>
            <person name="Aubourg S."/>
            <person name="Vitulo N."/>
            <person name="Jubin C."/>
            <person name="Vezzi A."/>
            <person name="Legeai F."/>
            <person name="Hugueney P."/>
            <person name="Dasilva C."/>
            <person name="Horner D."/>
            <person name="Mica E."/>
            <person name="Jublot D."/>
            <person name="Poulain J."/>
            <person name="Bruyere C."/>
            <person name="Billault A."/>
            <person name="Segurens B."/>
            <person name="Gouyvenoux M."/>
            <person name="Ugarte E."/>
            <person name="Cattonaro F."/>
            <person name="Anthouard V."/>
            <person name="Vico V."/>
            <person name="Del Fabbro C."/>
            <person name="Alaux M."/>
            <person name="Di Gaspero G."/>
            <person name="Dumas V."/>
            <person name="Felice N."/>
            <person name="Paillard S."/>
            <person name="Juman I."/>
            <person name="Moroldo M."/>
            <person name="Scalabrin S."/>
            <person name="Canaguier A."/>
            <person name="Le Clainche I."/>
            <person name="Malacrida G."/>
            <person name="Durand E."/>
            <person name="Pesole G."/>
            <person name="Laucou V."/>
            <person name="Chatelet P."/>
            <person name="Merdinoglu D."/>
            <person name="Delledonne M."/>
            <person name="Pezzotti M."/>
            <person name="Lecharny A."/>
            <person name="Scarpelli C."/>
            <person name="Artiguenave F."/>
            <person name="Pe M.E."/>
            <person name="Valle G."/>
            <person name="Morgante M."/>
            <person name="Caboche M."/>
            <person name="Adam-Blondon A.-F."/>
            <person name="Weissenbach J."/>
            <person name="Quetier F."/>
            <person name="Wincker P."/>
        </authorList>
    </citation>
    <scope>NUCLEOTIDE SEQUENCE [LARGE SCALE GENOMIC DNA]</scope>
    <source>
        <strain evidence="3">cv. Pinot noir / PN40024</strain>
    </source>
</reference>
<feature type="signal peptide" evidence="1">
    <location>
        <begin position="1"/>
        <end position="18"/>
    </location>
</feature>
<organism evidence="2 3">
    <name type="scientific">Vitis vinifera</name>
    <name type="common">Grape</name>
    <dbReference type="NCBI Taxonomy" id="29760"/>
    <lineage>
        <taxon>Eukaryota</taxon>
        <taxon>Viridiplantae</taxon>
        <taxon>Streptophyta</taxon>
        <taxon>Embryophyta</taxon>
        <taxon>Tracheophyta</taxon>
        <taxon>Spermatophyta</taxon>
        <taxon>Magnoliopsida</taxon>
        <taxon>eudicotyledons</taxon>
        <taxon>Gunneridae</taxon>
        <taxon>Pentapetalae</taxon>
        <taxon>rosids</taxon>
        <taxon>Vitales</taxon>
        <taxon>Vitaceae</taxon>
        <taxon>Viteae</taxon>
        <taxon>Vitis</taxon>
    </lineage>
</organism>
<gene>
    <name evidence="2" type="ordered locus">VIT_05s0049g00970</name>
</gene>
<protein>
    <submittedName>
        <fullName evidence="2">Uncharacterized protein</fullName>
    </submittedName>
</protein>
<feature type="chain" id="PRO_5003337472" evidence="1">
    <location>
        <begin position="19"/>
        <end position="92"/>
    </location>
</feature>
<dbReference type="Proteomes" id="UP000009183">
    <property type="component" value="Chromosome 5"/>
</dbReference>